<keyword evidence="1" id="KW-0472">Membrane</keyword>
<feature type="transmembrane region" description="Helical" evidence="1">
    <location>
        <begin position="40"/>
        <end position="63"/>
    </location>
</feature>
<dbReference type="RefSeq" id="WP_089080201.1">
    <property type="nucleotide sequence ID" value="NZ_VFPJ01000001.1"/>
</dbReference>
<dbReference type="EMBL" id="VFPJ01000001">
    <property type="protein sequence ID" value="TQM40467.1"/>
    <property type="molecule type" value="Genomic_DNA"/>
</dbReference>
<name>A0A543G326_9FLAO</name>
<dbReference type="Proteomes" id="UP000320773">
    <property type="component" value="Unassembled WGS sequence"/>
</dbReference>
<keyword evidence="1" id="KW-0812">Transmembrane</keyword>
<comment type="caution">
    <text evidence="2">The sequence shown here is derived from an EMBL/GenBank/DDBJ whole genome shotgun (WGS) entry which is preliminary data.</text>
</comment>
<keyword evidence="1" id="KW-1133">Transmembrane helix</keyword>
<reference evidence="2 3" key="1">
    <citation type="submission" date="2019-06" db="EMBL/GenBank/DDBJ databases">
        <title>Genomic Encyclopedia of Archaeal and Bacterial Type Strains, Phase II (KMG-II): from individual species to whole genera.</title>
        <authorList>
            <person name="Goeker M."/>
        </authorList>
    </citation>
    <scope>NUCLEOTIDE SEQUENCE [LARGE SCALE GENOMIC DNA]</scope>
    <source>
        <strain evidence="2 3">DSM 24789</strain>
    </source>
</reference>
<feature type="transmembrane region" description="Helical" evidence="1">
    <location>
        <begin position="16"/>
        <end position="34"/>
    </location>
</feature>
<sequence length="163" mass="18802">MNAIEKYFNGEKAESLVFIIIGVLALAMALYFIFVLKTSFWKGVAIPFIAVALLEILVGYIVFTRSPEDVNRVKTYVEKDPKSVQTQEIPRMEQVMHNFVVFRFVEIALIVFGIVLMYSTKNDTFWRGLGLGLFLQASMVLSLDFFAERRGHVYINYLKQEKQ</sequence>
<gene>
    <name evidence="2" type="ORF">BC670_1355</name>
</gene>
<proteinExistence type="predicted"/>
<evidence type="ECO:0000256" key="1">
    <source>
        <dbReference type="SAM" id="Phobius"/>
    </source>
</evidence>
<feature type="transmembrane region" description="Helical" evidence="1">
    <location>
        <begin position="100"/>
        <end position="119"/>
    </location>
</feature>
<organism evidence="2 3">
    <name type="scientific">Flavobacterium branchiophilum</name>
    <dbReference type="NCBI Taxonomy" id="55197"/>
    <lineage>
        <taxon>Bacteria</taxon>
        <taxon>Pseudomonadati</taxon>
        <taxon>Bacteroidota</taxon>
        <taxon>Flavobacteriia</taxon>
        <taxon>Flavobacteriales</taxon>
        <taxon>Flavobacteriaceae</taxon>
        <taxon>Flavobacterium</taxon>
    </lineage>
</organism>
<evidence type="ECO:0000313" key="3">
    <source>
        <dbReference type="Proteomes" id="UP000320773"/>
    </source>
</evidence>
<evidence type="ECO:0000313" key="2">
    <source>
        <dbReference type="EMBL" id="TQM40467.1"/>
    </source>
</evidence>
<feature type="transmembrane region" description="Helical" evidence="1">
    <location>
        <begin position="125"/>
        <end position="147"/>
    </location>
</feature>
<dbReference type="AlphaFoldDB" id="A0A543G326"/>
<accession>A0A543G326</accession>
<protein>
    <submittedName>
        <fullName evidence="2">Uncharacterized protein</fullName>
    </submittedName>
</protein>